<proteinExistence type="predicted"/>
<dbReference type="EMBL" id="BAAAPO010000026">
    <property type="protein sequence ID" value="GAA1793022.1"/>
    <property type="molecule type" value="Genomic_DNA"/>
</dbReference>
<keyword evidence="2" id="KW-1185">Reference proteome</keyword>
<organism evidence="1 2">
    <name type="scientific">Nostocoides veronense</name>
    <dbReference type="NCBI Taxonomy" id="330836"/>
    <lineage>
        <taxon>Bacteria</taxon>
        <taxon>Bacillati</taxon>
        <taxon>Actinomycetota</taxon>
        <taxon>Actinomycetes</taxon>
        <taxon>Micrococcales</taxon>
        <taxon>Intrasporangiaceae</taxon>
        <taxon>Nostocoides</taxon>
    </lineage>
</organism>
<name>A0ABN2LLK7_9MICO</name>
<reference evidence="1 2" key="1">
    <citation type="journal article" date="2019" name="Int. J. Syst. Evol. Microbiol.">
        <title>The Global Catalogue of Microorganisms (GCM) 10K type strain sequencing project: providing services to taxonomists for standard genome sequencing and annotation.</title>
        <authorList>
            <consortium name="The Broad Institute Genomics Platform"/>
            <consortium name="The Broad Institute Genome Sequencing Center for Infectious Disease"/>
            <person name="Wu L."/>
            <person name="Ma J."/>
        </authorList>
    </citation>
    <scope>NUCLEOTIDE SEQUENCE [LARGE SCALE GENOMIC DNA]</scope>
    <source>
        <strain evidence="1 2">JCM 15592</strain>
    </source>
</reference>
<accession>A0ABN2LLK7</accession>
<dbReference type="InterPro" id="IPR021373">
    <property type="entry name" value="DUF2993"/>
</dbReference>
<gene>
    <name evidence="1" type="ORF">GCM10009811_17290</name>
</gene>
<protein>
    <recommendedName>
        <fullName evidence="3">DUF2993 domain-containing protein</fullName>
    </recommendedName>
</protein>
<comment type="caution">
    <text evidence="1">The sequence shown here is derived from an EMBL/GenBank/DDBJ whole genome shotgun (WGS) entry which is preliminary data.</text>
</comment>
<dbReference type="Proteomes" id="UP001499938">
    <property type="component" value="Unassembled WGS sequence"/>
</dbReference>
<evidence type="ECO:0000313" key="2">
    <source>
        <dbReference type="Proteomes" id="UP001499938"/>
    </source>
</evidence>
<dbReference type="RefSeq" id="WP_344083632.1">
    <property type="nucleotide sequence ID" value="NZ_BAAAPO010000026.1"/>
</dbReference>
<sequence>MKRFLAGMLTMALLVVGAFFVLFGMLREPGTGRMHDVSLGPGIRPSQPPADLRPGETWLGDVDLTSSALVTPDGPLRDVRAKATNVRVMDSGLAVGDVTLVATLPFAVAAKQVGEGVALYDAGGGLAGVRRSAEVLGLELAISATGRVSVDHGDLLIVPETVDVGLPGLVNDALSSAARDLVTVRQAIEGLPERLVLTAITVRPSGFEATLRGTDVVIARPGA</sequence>
<dbReference type="Pfam" id="PF11209">
    <property type="entry name" value="LmeA"/>
    <property type="match status" value="1"/>
</dbReference>
<evidence type="ECO:0008006" key="3">
    <source>
        <dbReference type="Google" id="ProtNLM"/>
    </source>
</evidence>
<evidence type="ECO:0000313" key="1">
    <source>
        <dbReference type="EMBL" id="GAA1793022.1"/>
    </source>
</evidence>